<evidence type="ECO:0000313" key="3">
    <source>
        <dbReference type="Proteomes" id="UP000005408"/>
    </source>
</evidence>
<sequence length="132" mass="15143">MGSLTRKYFYFCLVACFYLSETQNRINYELGKKLPVTPFLILMELGFQMCLKECEAYSKCVSINYHLQHFFCELNSVRKDSLRPLVNDQDYAYHEIPHQANKTCGTGSCKSPSKCVKTSSASLYAFLLVSFS</sequence>
<protein>
    <recommendedName>
        <fullName evidence="1">Apple domain-containing protein</fullName>
    </recommendedName>
</protein>
<dbReference type="Pfam" id="PF00024">
    <property type="entry name" value="PAN_1"/>
    <property type="match status" value="1"/>
</dbReference>
<proteinExistence type="predicted"/>
<keyword evidence="3" id="KW-1185">Reference proteome</keyword>
<dbReference type="EnsemblMetazoa" id="G14194.2">
    <property type="protein sequence ID" value="G14194.2:cds"/>
    <property type="gene ID" value="G14194"/>
</dbReference>
<dbReference type="Proteomes" id="UP000005408">
    <property type="component" value="Unassembled WGS sequence"/>
</dbReference>
<organism evidence="2 3">
    <name type="scientific">Magallana gigas</name>
    <name type="common">Pacific oyster</name>
    <name type="synonym">Crassostrea gigas</name>
    <dbReference type="NCBI Taxonomy" id="29159"/>
    <lineage>
        <taxon>Eukaryota</taxon>
        <taxon>Metazoa</taxon>
        <taxon>Spiralia</taxon>
        <taxon>Lophotrochozoa</taxon>
        <taxon>Mollusca</taxon>
        <taxon>Bivalvia</taxon>
        <taxon>Autobranchia</taxon>
        <taxon>Pteriomorphia</taxon>
        <taxon>Ostreida</taxon>
        <taxon>Ostreoidea</taxon>
        <taxon>Ostreidae</taxon>
        <taxon>Magallana</taxon>
    </lineage>
</organism>
<dbReference type="SUPFAM" id="SSF57414">
    <property type="entry name" value="Hairpin loop containing domain-like"/>
    <property type="match status" value="1"/>
</dbReference>
<dbReference type="AlphaFoldDB" id="A0A8W8II58"/>
<evidence type="ECO:0000259" key="1">
    <source>
        <dbReference type="Pfam" id="PF00024"/>
    </source>
</evidence>
<accession>A0A8W8II58</accession>
<name>A0A8W8II58_MAGGI</name>
<feature type="domain" description="Apple" evidence="1">
    <location>
        <begin position="47"/>
        <end position="95"/>
    </location>
</feature>
<dbReference type="InterPro" id="IPR003609">
    <property type="entry name" value="Pan_app"/>
</dbReference>
<evidence type="ECO:0000313" key="2">
    <source>
        <dbReference type="EnsemblMetazoa" id="G14194.2:cds"/>
    </source>
</evidence>
<reference evidence="2" key="1">
    <citation type="submission" date="2022-08" db="UniProtKB">
        <authorList>
            <consortium name="EnsemblMetazoa"/>
        </authorList>
    </citation>
    <scope>IDENTIFICATION</scope>
    <source>
        <strain evidence="2">05x7-T-G4-1.051#20</strain>
    </source>
</reference>